<keyword evidence="12" id="KW-0963">Cytoplasm</keyword>
<dbReference type="EMBL" id="QEWQ01000003">
    <property type="protein sequence ID" value="PWD81174.1"/>
    <property type="molecule type" value="Genomic_DNA"/>
</dbReference>
<dbReference type="SUPFAM" id="SSF53901">
    <property type="entry name" value="Thiolase-like"/>
    <property type="match status" value="1"/>
</dbReference>
<evidence type="ECO:0000256" key="8">
    <source>
        <dbReference type="ARBA" id="ARBA00023160"/>
    </source>
</evidence>
<keyword evidence="16" id="KW-1185">Reference proteome</keyword>
<dbReference type="InterPro" id="IPR016039">
    <property type="entry name" value="Thiolase-like"/>
</dbReference>
<keyword evidence="4 12" id="KW-0444">Lipid biosynthesis</keyword>
<evidence type="ECO:0000313" key="16">
    <source>
        <dbReference type="Proteomes" id="UP000245020"/>
    </source>
</evidence>
<dbReference type="RefSeq" id="WP_109189073.1">
    <property type="nucleotide sequence ID" value="NZ_BMYA01000003.1"/>
</dbReference>
<comment type="caution">
    <text evidence="15">The sequence shown here is derived from an EMBL/GenBank/DDBJ whole genome shotgun (WGS) entry which is preliminary data.</text>
</comment>
<comment type="pathway">
    <text evidence="1 12">Lipid metabolism; fatty acid biosynthesis.</text>
</comment>
<dbReference type="Pfam" id="PF08541">
    <property type="entry name" value="ACP_syn_III_C"/>
    <property type="match status" value="1"/>
</dbReference>
<sequence>MNSRIIGTGQYLPPNIVTNQMLSETVDTSHEWIVERTGICQRHIADDDATTADLAFEAAKNALADANLAADDIDLIVLATTTPDQTYPSTATMVQEMLGNHHAASFDISAACSGFIYALSIGDNFIKAGSAKRVLIIGSEIYSRILDWEDRTTCVLFGDGAAAVVLEATEEEGIIATHLHADGRYQDLLSVKKSVISKPDVYPFVQMKGNEVFRHAVTKLHEIVDETLTSANLTGDDIDWLIPHQANLRIMTATAKRAGMPKEKMVVTVDQHANTSAASIPLALDVARKDGRIKKGDLVLMEAFGGGFTWGSALVRM</sequence>
<dbReference type="UniPathway" id="UPA00094"/>
<comment type="function">
    <text evidence="12">Catalyzes the condensation reaction of fatty acid synthesis by the addition to an acyl acceptor of two carbons from malonyl-ACP. Catalyzes the first condensation reaction which initiates fatty acid synthesis and may therefore play a role in governing the total rate of fatty acid production. Possesses both acetoacetyl-ACP synthase and acetyl transacylase activities. Its substrate specificity determines the biosynthesis of branched-chain and/or straight-chain of fatty acids.</text>
</comment>
<dbReference type="Pfam" id="PF08545">
    <property type="entry name" value="ACP_syn_III"/>
    <property type="match status" value="1"/>
</dbReference>
<dbReference type="NCBIfam" id="NF006829">
    <property type="entry name" value="PRK09352.1"/>
    <property type="match status" value="1"/>
</dbReference>
<keyword evidence="10 12" id="KW-0012">Acyltransferase</keyword>
<dbReference type="CDD" id="cd00830">
    <property type="entry name" value="KAS_III"/>
    <property type="match status" value="1"/>
</dbReference>
<evidence type="ECO:0000256" key="4">
    <source>
        <dbReference type="ARBA" id="ARBA00022516"/>
    </source>
</evidence>
<keyword evidence="8 12" id="KW-0275">Fatty acid biosynthesis</keyword>
<organism evidence="15 16">
    <name type="scientific">Ignatzschineria ureiclastica</name>
    <dbReference type="NCBI Taxonomy" id="472582"/>
    <lineage>
        <taxon>Bacteria</taxon>
        <taxon>Pseudomonadati</taxon>
        <taxon>Pseudomonadota</taxon>
        <taxon>Gammaproteobacteria</taxon>
        <taxon>Cardiobacteriales</taxon>
        <taxon>Ignatzschineriaceae</taxon>
        <taxon>Ignatzschineria</taxon>
    </lineage>
</organism>
<evidence type="ECO:0000256" key="12">
    <source>
        <dbReference type="HAMAP-Rule" id="MF_01815"/>
    </source>
</evidence>
<dbReference type="HAMAP" id="MF_01815">
    <property type="entry name" value="FabH"/>
    <property type="match status" value="1"/>
</dbReference>
<feature type="domain" description="Beta-ketoacyl-[acyl-carrier-protein] synthase III C-terminal" evidence="13">
    <location>
        <begin position="228"/>
        <end position="317"/>
    </location>
</feature>
<dbReference type="InterPro" id="IPR013751">
    <property type="entry name" value="ACP_syn_III_N"/>
</dbReference>
<comment type="subcellular location">
    <subcellularLocation>
        <location evidence="12">Cytoplasm</location>
    </subcellularLocation>
</comment>
<feature type="domain" description="Beta-ketoacyl-[acyl-carrier-protein] synthase III N-terminal" evidence="14">
    <location>
        <begin position="106"/>
        <end position="183"/>
    </location>
</feature>
<dbReference type="NCBIfam" id="TIGR00747">
    <property type="entry name" value="fabH"/>
    <property type="match status" value="1"/>
</dbReference>
<evidence type="ECO:0000256" key="3">
    <source>
        <dbReference type="ARBA" id="ARBA00012333"/>
    </source>
</evidence>
<dbReference type="PANTHER" id="PTHR43091">
    <property type="entry name" value="3-OXOACYL-[ACYL-CARRIER-PROTEIN] SYNTHASE"/>
    <property type="match status" value="1"/>
</dbReference>
<name>A0A2U2AEU4_9GAMM</name>
<dbReference type="InterPro" id="IPR004655">
    <property type="entry name" value="FabH"/>
</dbReference>
<dbReference type="Proteomes" id="UP000245020">
    <property type="component" value="Unassembled WGS sequence"/>
</dbReference>
<evidence type="ECO:0000256" key="2">
    <source>
        <dbReference type="ARBA" id="ARBA00008642"/>
    </source>
</evidence>
<dbReference type="GO" id="GO:0004315">
    <property type="term" value="F:3-oxoacyl-[acyl-carrier-protein] synthase activity"/>
    <property type="evidence" value="ECO:0007669"/>
    <property type="project" value="InterPro"/>
</dbReference>
<keyword evidence="6 12" id="KW-0276">Fatty acid metabolism</keyword>
<evidence type="ECO:0000256" key="11">
    <source>
        <dbReference type="ARBA" id="ARBA00051096"/>
    </source>
</evidence>
<evidence type="ECO:0000256" key="7">
    <source>
        <dbReference type="ARBA" id="ARBA00023098"/>
    </source>
</evidence>
<evidence type="ECO:0000259" key="14">
    <source>
        <dbReference type="Pfam" id="PF08545"/>
    </source>
</evidence>
<dbReference type="Gene3D" id="3.40.47.10">
    <property type="match status" value="1"/>
</dbReference>
<dbReference type="EC" id="2.3.1.180" evidence="3 12"/>
<dbReference type="OrthoDB" id="9815506at2"/>
<gene>
    <name evidence="12" type="primary">fabH</name>
    <name evidence="15" type="ORF">DC083_04585</name>
</gene>
<accession>A0A2U2AEU4</accession>
<keyword evidence="7 12" id="KW-0443">Lipid metabolism</keyword>
<comment type="similarity">
    <text evidence="2 12">Belongs to the thiolase-like superfamily. FabH family.</text>
</comment>
<evidence type="ECO:0000256" key="1">
    <source>
        <dbReference type="ARBA" id="ARBA00005194"/>
    </source>
</evidence>
<comment type="catalytic activity">
    <reaction evidence="11">
        <text>malonyl-[ACP] + acetyl-CoA + H(+) = 3-oxobutanoyl-[ACP] + CO2 + CoA</text>
        <dbReference type="Rhea" id="RHEA:12080"/>
        <dbReference type="Rhea" id="RHEA-COMP:9623"/>
        <dbReference type="Rhea" id="RHEA-COMP:9625"/>
        <dbReference type="ChEBI" id="CHEBI:15378"/>
        <dbReference type="ChEBI" id="CHEBI:16526"/>
        <dbReference type="ChEBI" id="CHEBI:57287"/>
        <dbReference type="ChEBI" id="CHEBI:57288"/>
        <dbReference type="ChEBI" id="CHEBI:78449"/>
        <dbReference type="ChEBI" id="CHEBI:78450"/>
        <dbReference type="EC" id="2.3.1.180"/>
    </reaction>
    <physiologicalReaction direction="left-to-right" evidence="11">
        <dbReference type="Rhea" id="RHEA:12081"/>
    </physiologicalReaction>
</comment>
<reference evidence="16" key="1">
    <citation type="submission" date="2018-05" db="EMBL/GenBank/DDBJ databases">
        <title>Ignatzschineria dubaiensis sp. nov., isolated from necrotic foot tissues of dromedaries (Camelus dromedarius) and associated maggots in Dubai, United Arab Emirates.</title>
        <authorList>
            <person name="Tsang C.C."/>
            <person name="Tang J.Y.M."/>
            <person name="Fong J.Y.H."/>
            <person name="Kinne J."/>
            <person name="Lee H.H."/>
            <person name="Joseph M."/>
            <person name="Jose S."/>
            <person name="Schuster R.K."/>
            <person name="Tang Y."/>
            <person name="Sivakumar S."/>
            <person name="Chen J.H.K."/>
            <person name="Teng J.L.L."/>
            <person name="Lau S.K.P."/>
            <person name="Wernery U."/>
            <person name="Woo P.C.Y."/>
        </authorList>
    </citation>
    <scope>NUCLEOTIDE SEQUENCE [LARGE SCALE GENOMIC DNA]</scope>
    <source>
        <strain evidence="16">KCTC 22644</strain>
    </source>
</reference>
<dbReference type="GO" id="GO:0006633">
    <property type="term" value="P:fatty acid biosynthetic process"/>
    <property type="evidence" value="ECO:0007669"/>
    <property type="project" value="UniProtKB-UniRule"/>
</dbReference>
<dbReference type="PANTHER" id="PTHR43091:SF1">
    <property type="entry name" value="BETA-KETOACYL-[ACYL-CARRIER-PROTEIN] SYNTHASE III, CHLOROPLASTIC"/>
    <property type="match status" value="1"/>
</dbReference>
<dbReference type="InterPro" id="IPR013747">
    <property type="entry name" value="ACP_syn_III_C"/>
</dbReference>
<feature type="active site" evidence="12">
    <location>
        <position position="274"/>
    </location>
</feature>
<feature type="active site" evidence="12">
    <location>
        <position position="244"/>
    </location>
</feature>
<keyword evidence="5 12" id="KW-0808">Transferase</keyword>
<comment type="domain">
    <text evidence="12">The last Arg residue of the ACP-binding site is essential for the weak association between ACP/AcpP and FabH.</text>
</comment>
<feature type="active site" evidence="12">
    <location>
        <position position="112"/>
    </location>
</feature>
<dbReference type="GO" id="GO:0005737">
    <property type="term" value="C:cytoplasm"/>
    <property type="evidence" value="ECO:0007669"/>
    <property type="project" value="UniProtKB-SubCell"/>
</dbReference>
<evidence type="ECO:0000313" key="15">
    <source>
        <dbReference type="EMBL" id="PWD81174.1"/>
    </source>
</evidence>
<dbReference type="GO" id="GO:0033818">
    <property type="term" value="F:beta-ketoacyl-acyl-carrier-protein synthase III activity"/>
    <property type="evidence" value="ECO:0007669"/>
    <property type="project" value="UniProtKB-UniRule"/>
</dbReference>
<evidence type="ECO:0000256" key="10">
    <source>
        <dbReference type="ARBA" id="ARBA00023315"/>
    </source>
</evidence>
<comment type="subunit">
    <text evidence="12">Homodimer.</text>
</comment>
<proteinExistence type="inferred from homology"/>
<evidence type="ECO:0000256" key="6">
    <source>
        <dbReference type="ARBA" id="ARBA00022832"/>
    </source>
</evidence>
<evidence type="ECO:0000256" key="9">
    <source>
        <dbReference type="ARBA" id="ARBA00023268"/>
    </source>
</evidence>
<dbReference type="FunFam" id="3.40.47.10:FF:000004">
    <property type="entry name" value="3-oxoacyl-[acyl-carrier-protein] synthase 3"/>
    <property type="match status" value="1"/>
</dbReference>
<dbReference type="AlphaFoldDB" id="A0A2U2AEU4"/>
<protein>
    <recommendedName>
        <fullName evidence="3 12">Beta-ketoacyl-[acyl-carrier-protein] synthase III</fullName>
        <shortName evidence="12">Beta-ketoacyl-ACP synthase III</shortName>
        <shortName evidence="12">KAS III</shortName>
        <ecNumber evidence="3 12">2.3.1.180</ecNumber>
    </recommendedName>
    <alternativeName>
        <fullName evidence="12">3-oxoacyl-[acyl-carrier-protein] synthase 3</fullName>
    </alternativeName>
    <alternativeName>
        <fullName evidence="12">3-oxoacyl-[acyl-carrier-protein] synthase III</fullName>
    </alternativeName>
</protein>
<evidence type="ECO:0000259" key="13">
    <source>
        <dbReference type="Pfam" id="PF08541"/>
    </source>
</evidence>
<keyword evidence="9 12" id="KW-0511">Multifunctional enzyme</keyword>
<evidence type="ECO:0000256" key="5">
    <source>
        <dbReference type="ARBA" id="ARBA00022679"/>
    </source>
</evidence>
<feature type="region of interest" description="ACP-binding" evidence="12">
    <location>
        <begin position="245"/>
        <end position="249"/>
    </location>
</feature>